<evidence type="ECO:0000256" key="4">
    <source>
        <dbReference type="NCBIfam" id="TIGR02403"/>
    </source>
</evidence>
<comment type="similarity">
    <text evidence="1">Belongs to the glycosyl hydrolase 13 family.</text>
</comment>
<dbReference type="PANTHER" id="PTHR10357">
    <property type="entry name" value="ALPHA-AMYLASE FAMILY MEMBER"/>
    <property type="match status" value="1"/>
</dbReference>
<dbReference type="NCBIfam" id="NF008183">
    <property type="entry name" value="PRK10933.1"/>
    <property type="match status" value="1"/>
</dbReference>
<dbReference type="Pfam" id="PF23915">
    <property type="entry name" value="SusG_C"/>
    <property type="match status" value="1"/>
</dbReference>
<dbReference type="InterPro" id="IPR012769">
    <property type="entry name" value="Trehalose_TreC"/>
</dbReference>
<dbReference type="InterPro" id="IPR006047">
    <property type="entry name" value="GH13_cat_dom"/>
</dbReference>
<comment type="caution">
    <text evidence="6">The sequence shown here is derived from an EMBL/GenBank/DDBJ whole genome shotgun (WGS) entry which is preliminary data.</text>
</comment>
<evidence type="ECO:0000313" key="7">
    <source>
        <dbReference type="Proteomes" id="UP000094580"/>
    </source>
</evidence>
<dbReference type="InterPro" id="IPR056300">
    <property type="entry name" value="SusG-like_C"/>
</dbReference>
<protein>
    <recommendedName>
        <fullName evidence="4">Alpha,alpha-phosphotrehalase</fullName>
        <ecNumber evidence="4">3.2.1.93</ecNumber>
    </recommendedName>
</protein>
<name>A0ABX2ZQ44_9BACI</name>
<dbReference type="Gene3D" id="2.60.40.1180">
    <property type="entry name" value="Golgi alpha-mannosidase II"/>
    <property type="match status" value="1"/>
</dbReference>
<dbReference type="EMBL" id="MDKC01000013">
    <property type="protein sequence ID" value="ODG91861.1"/>
    <property type="molecule type" value="Genomic_DNA"/>
</dbReference>
<dbReference type="Gene3D" id="3.90.400.10">
    <property type="entry name" value="Oligo-1,6-glucosidase, Domain 2"/>
    <property type="match status" value="1"/>
</dbReference>
<dbReference type="InterPro" id="IPR045857">
    <property type="entry name" value="O16G_dom_2"/>
</dbReference>
<evidence type="ECO:0000256" key="2">
    <source>
        <dbReference type="ARBA" id="ARBA00022801"/>
    </source>
</evidence>
<gene>
    <name evidence="6" type="ORF">BED47_05105</name>
</gene>
<evidence type="ECO:0000256" key="3">
    <source>
        <dbReference type="ARBA" id="ARBA00023295"/>
    </source>
</evidence>
<dbReference type="SUPFAM" id="SSF51011">
    <property type="entry name" value="Glycosyl hydrolase domain"/>
    <property type="match status" value="1"/>
</dbReference>
<reference evidence="6 7" key="1">
    <citation type="submission" date="2016-07" db="EMBL/GenBank/DDBJ databases">
        <authorList>
            <person name="Townsley L."/>
            <person name="Shank E.A."/>
        </authorList>
    </citation>
    <scope>NUCLEOTIDE SEQUENCE [LARGE SCALE GENOMIC DNA]</scope>
    <source>
        <strain evidence="6 7">CH01</strain>
    </source>
</reference>
<dbReference type="Pfam" id="PF00128">
    <property type="entry name" value="Alpha-amylase"/>
    <property type="match status" value="1"/>
</dbReference>
<evidence type="ECO:0000256" key="1">
    <source>
        <dbReference type="ARBA" id="ARBA00008061"/>
    </source>
</evidence>
<dbReference type="Gene3D" id="3.20.20.80">
    <property type="entry name" value="Glycosidases"/>
    <property type="match status" value="1"/>
</dbReference>
<keyword evidence="2" id="KW-0378">Hydrolase</keyword>
<organism evidence="6 7">
    <name type="scientific">Gottfriedia luciferensis</name>
    <dbReference type="NCBI Taxonomy" id="178774"/>
    <lineage>
        <taxon>Bacteria</taxon>
        <taxon>Bacillati</taxon>
        <taxon>Bacillota</taxon>
        <taxon>Bacilli</taxon>
        <taxon>Bacillales</taxon>
        <taxon>Bacillaceae</taxon>
        <taxon>Gottfriedia</taxon>
    </lineage>
</organism>
<dbReference type="InterPro" id="IPR013780">
    <property type="entry name" value="Glyco_hydro_b"/>
</dbReference>
<dbReference type="SMART" id="SM00642">
    <property type="entry name" value="Aamy"/>
    <property type="match status" value="1"/>
</dbReference>
<dbReference type="RefSeq" id="WP_069033688.1">
    <property type="nucleotide sequence ID" value="NZ_MDKC01000013.1"/>
</dbReference>
<feature type="domain" description="Glycosyl hydrolase family 13 catalytic" evidence="5">
    <location>
        <begin position="11"/>
        <end position="412"/>
    </location>
</feature>
<dbReference type="EC" id="3.2.1.93" evidence="4"/>
<dbReference type="CDD" id="cd11333">
    <property type="entry name" value="AmyAc_SI_OligoGlu_DGase"/>
    <property type="match status" value="1"/>
</dbReference>
<dbReference type="PANTHER" id="PTHR10357:SF217">
    <property type="entry name" value="TREHALOSE-6-PHOSPHATE HYDROLASE"/>
    <property type="match status" value="1"/>
</dbReference>
<dbReference type="SUPFAM" id="SSF51445">
    <property type="entry name" value="(Trans)glycosidases"/>
    <property type="match status" value="1"/>
</dbReference>
<evidence type="ECO:0000313" key="6">
    <source>
        <dbReference type="EMBL" id="ODG91861.1"/>
    </source>
</evidence>
<evidence type="ECO:0000259" key="5">
    <source>
        <dbReference type="SMART" id="SM00642"/>
    </source>
</evidence>
<keyword evidence="3" id="KW-0326">Glycosidase</keyword>
<proteinExistence type="inferred from homology"/>
<dbReference type="NCBIfam" id="TIGR02403">
    <property type="entry name" value="trehalose_treC"/>
    <property type="match status" value="1"/>
</dbReference>
<accession>A0ABX2ZQ44</accession>
<dbReference type="InterPro" id="IPR017853">
    <property type="entry name" value="GH"/>
</dbReference>
<keyword evidence="7" id="KW-1185">Reference proteome</keyword>
<sequence>MKDFKNSVVYQIYPKSFYDSNGDGFGDLRGVTKKLDYLKELGVDYIWLTPFYVSPQNDNGYDVADYRNIDPAYGTMEDFDELVKAAKRCDIEIMLDMVFNHTSSKHEWFERALDGDEKYKNYYIFREEMDGKEPTNWISKFGGSTWEKVENSNEYYLHLFDKTQPDLNWENDEVQNEIFDIVNFWIDKGVKGFRLDVINLISKPEVMVDDETGDGRKYYTDGPRIHEFLKKLNNETFGKREEIITVGEMSSTSIDHCIQYSNPSENELSMVFSFHHLKIDYKDGQKWSLMDFDFMSLKSILDQWQKGMQSGNGWNALFWCNHDQPRIVSRIGNDQKYHKESAKMLATSMHLLRGTPYIYQGEEIGMPNPKFDAIEDYRDVESLNYYKILKENGVPEREILAILKSKSRDNSRTPMQWNDSIHAGFTTGTPWISTGKDYEEINVEKSLADEDSVFHHYKKLINLRKKFDIISTGTYDSLLLNHEQIFAYTRKLDDQMLLVVNNFYGEDTLFKLPEDIAIGEYNKQILISNYNDSSQDLTEFTLRPYESICYLLEKNVRI</sequence>
<dbReference type="Proteomes" id="UP000094580">
    <property type="component" value="Unassembled WGS sequence"/>
</dbReference>